<evidence type="ECO:0000313" key="4">
    <source>
        <dbReference type="Proteomes" id="UP000094385"/>
    </source>
</evidence>
<feature type="compositionally biased region" description="Low complexity" evidence="1">
    <location>
        <begin position="183"/>
        <end position="195"/>
    </location>
</feature>
<dbReference type="Proteomes" id="UP000094385">
    <property type="component" value="Unassembled WGS sequence"/>
</dbReference>
<feature type="compositionally biased region" description="Basic residues" evidence="1">
    <location>
        <begin position="731"/>
        <end position="743"/>
    </location>
</feature>
<feature type="compositionally biased region" description="Acidic residues" evidence="1">
    <location>
        <begin position="322"/>
        <end position="336"/>
    </location>
</feature>
<gene>
    <name evidence="3" type="ORF">LIPSTDRAFT_222468</name>
</gene>
<keyword evidence="4" id="KW-1185">Reference proteome</keyword>
<protein>
    <recommendedName>
        <fullName evidence="2">SANT domain-containing protein</fullName>
    </recommendedName>
</protein>
<evidence type="ECO:0000259" key="2">
    <source>
        <dbReference type="PROSITE" id="PS51293"/>
    </source>
</evidence>
<reference evidence="3 4" key="1">
    <citation type="journal article" date="2016" name="Proc. Natl. Acad. Sci. U.S.A.">
        <title>Comparative genomics of biotechnologically important yeasts.</title>
        <authorList>
            <person name="Riley R."/>
            <person name="Haridas S."/>
            <person name="Wolfe K.H."/>
            <person name="Lopes M.R."/>
            <person name="Hittinger C.T."/>
            <person name="Goeker M."/>
            <person name="Salamov A.A."/>
            <person name="Wisecaver J.H."/>
            <person name="Long T.M."/>
            <person name="Calvey C.H."/>
            <person name="Aerts A.L."/>
            <person name="Barry K.W."/>
            <person name="Choi C."/>
            <person name="Clum A."/>
            <person name="Coughlan A.Y."/>
            <person name="Deshpande S."/>
            <person name="Douglass A.P."/>
            <person name="Hanson S.J."/>
            <person name="Klenk H.-P."/>
            <person name="LaButti K.M."/>
            <person name="Lapidus A."/>
            <person name="Lindquist E.A."/>
            <person name="Lipzen A.M."/>
            <person name="Meier-Kolthoff J.P."/>
            <person name="Ohm R.A."/>
            <person name="Otillar R.P."/>
            <person name="Pangilinan J.L."/>
            <person name="Peng Y."/>
            <person name="Rokas A."/>
            <person name="Rosa C.A."/>
            <person name="Scheuner C."/>
            <person name="Sibirny A.A."/>
            <person name="Slot J.C."/>
            <person name="Stielow J.B."/>
            <person name="Sun H."/>
            <person name="Kurtzman C.P."/>
            <person name="Blackwell M."/>
            <person name="Grigoriev I.V."/>
            <person name="Jeffries T.W."/>
        </authorList>
    </citation>
    <scope>NUCLEOTIDE SEQUENCE [LARGE SCALE GENOMIC DNA]</scope>
    <source>
        <strain evidence="3 4">NRRL Y-11557</strain>
    </source>
</reference>
<evidence type="ECO:0000256" key="1">
    <source>
        <dbReference type="SAM" id="MobiDB-lite"/>
    </source>
</evidence>
<organism evidence="3 4">
    <name type="scientific">Lipomyces starkeyi NRRL Y-11557</name>
    <dbReference type="NCBI Taxonomy" id="675824"/>
    <lineage>
        <taxon>Eukaryota</taxon>
        <taxon>Fungi</taxon>
        <taxon>Dikarya</taxon>
        <taxon>Ascomycota</taxon>
        <taxon>Saccharomycotina</taxon>
        <taxon>Lipomycetes</taxon>
        <taxon>Lipomycetales</taxon>
        <taxon>Lipomycetaceae</taxon>
        <taxon>Lipomyces</taxon>
    </lineage>
</organism>
<feature type="compositionally biased region" description="Low complexity" evidence="1">
    <location>
        <begin position="938"/>
        <end position="960"/>
    </location>
</feature>
<feature type="region of interest" description="Disordered" evidence="1">
    <location>
        <begin position="297"/>
        <end position="338"/>
    </location>
</feature>
<feature type="region of interest" description="Disordered" evidence="1">
    <location>
        <begin position="453"/>
        <end position="485"/>
    </location>
</feature>
<dbReference type="STRING" id="675824.A0A1E3QEC2"/>
<dbReference type="GO" id="GO:0006357">
    <property type="term" value="P:regulation of transcription by RNA polymerase II"/>
    <property type="evidence" value="ECO:0007669"/>
    <property type="project" value="TreeGrafter"/>
</dbReference>
<feature type="region of interest" description="Disordered" evidence="1">
    <location>
        <begin position="657"/>
        <end position="755"/>
    </location>
</feature>
<feature type="compositionally biased region" description="Basic and acidic residues" evidence="1">
    <location>
        <begin position="209"/>
        <end position="223"/>
    </location>
</feature>
<feature type="region of interest" description="Disordered" evidence="1">
    <location>
        <begin position="1"/>
        <end position="263"/>
    </location>
</feature>
<feature type="compositionally biased region" description="Low complexity" evidence="1">
    <location>
        <begin position="112"/>
        <end position="128"/>
    </location>
</feature>
<dbReference type="InterPro" id="IPR009057">
    <property type="entry name" value="Homeodomain-like_sf"/>
</dbReference>
<sequence>MTMPEPSALYRSQSYHHPTSGPPTPIERDRFAPLSRRSPPVGPQDFHHNPPPPYHQPRVVSPASYPPLRPQNRIPIESALPQRLDRRLDSIPTGPSHASALTPTSERKPIQTSAPAVSAYVSAPATSSEPKEPARDELNGIGAKLSLATPVTAVTENSPEDYFSPNPAAVDNNEEQVNKQLNSPAESPLSALPSEHAMLATARTAAPELKPEQKAKEPHEPKPRSIQRHSMVTSLHSEDEDEDEDEDEEEGLNESDVNAKIADLDTQIATLETRLIELEQEKNTEQELLLVQVVTPAASPSPETVPESLSDLGPKMSKMDVDSESTPDDDNDEPEPMEIVNDSDFIIPRTLPQRILKLNNEMVHAQEAADMKYKLESPVKAISDYDFYSLNESSFKVMRQVIMRQLQARRKQEYEKSRQLQIEYKELYDKWLISCRALDEEIAASSAKSRARELATSSSTDGNFDDDDDEAGVFRRPGRGHHNADTVRSEAEFMEVLASLEWEDSRDPKNRAKLTSARIPNMIIDEDERNTVYADSNNIVKNPNIPLRRLSTDGVDVFTEDEHRLFCEGYKLRPKQFGFIANHMGNIRTFEECVLHYYRTKKTVDYKTMATTTRRRGAGGRKGRRRARTGANGSAQTASKSRQAVLLDGLTVDGEDAEKEQAAETTDDQPTPQPPIHPRQHSHRERMPDEEIAALLELGSTGRPRRAAAPVFGGPGGEKREQPVNEQPQQKPKRARGGKKSTGKGRGSGAAVIPPLEERQMLPIMSAQMYQQPLMQPDLQPISTSMSTGEPIQMPIEPEVTQYYQQKQSQPQPIVQQQMDNLVDVPKDLKDREVDAISALAGLFGGMDGIVPQQQAPIQTPQPQPQQLPQQLEEQQIVQAQQSPDLQQQFQSQEGQYQPRLVQDGVQRREHVRILPALEPKPPQQQQAEDTSALGFLSSAAATVTVAPTTSSTPSQPSETEQSEQEQQNDEQSKNMSGSVIKRNNMISSYWSVHEMDLFPKLLQSYGTQWEEVSKHLKAKTTTMVSS</sequence>
<dbReference type="Pfam" id="PF00249">
    <property type="entry name" value="Myb_DNA-binding"/>
    <property type="match status" value="1"/>
</dbReference>
<dbReference type="SMART" id="SM00717">
    <property type="entry name" value="SANT"/>
    <property type="match status" value="2"/>
</dbReference>
<dbReference type="GO" id="GO:0034967">
    <property type="term" value="C:Set3 complex"/>
    <property type="evidence" value="ECO:0007669"/>
    <property type="project" value="TreeGrafter"/>
</dbReference>
<dbReference type="InterPro" id="IPR017884">
    <property type="entry name" value="SANT_dom"/>
</dbReference>
<dbReference type="PROSITE" id="PS51293">
    <property type="entry name" value="SANT"/>
    <property type="match status" value="1"/>
</dbReference>
<feature type="domain" description="SANT" evidence="2">
    <location>
        <begin position="553"/>
        <end position="605"/>
    </location>
</feature>
<dbReference type="CDD" id="cd00167">
    <property type="entry name" value="SANT"/>
    <property type="match status" value="2"/>
</dbReference>
<feature type="compositionally biased region" description="Basic residues" evidence="1">
    <location>
        <begin position="613"/>
        <end position="628"/>
    </location>
</feature>
<dbReference type="PANTHER" id="PTHR13992:SF39">
    <property type="entry name" value="SMRTER, ISOFORM G"/>
    <property type="match status" value="1"/>
</dbReference>
<dbReference type="Gene3D" id="1.20.58.1880">
    <property type="match status" value="1"/>
</dbReference>
<accession>A0A1E3QEC2</accession>
<dbReference type="InterPro" id="IPR051571">
    <property type="entry name" value="N-CoR_corepressor"/>
</dbReference>
<feature type="region of interest" description="Disordered" evidence="1">
    <location>
        <begin position="608"/>
        <end position="645"/>
    </location>
</feature>
<feature type="compositionally biased region" description="Basic and acidic residues" evidence="1">
    <location>
        <begin position="129"/>
        <end position="138"/>
    </location>
</feature>
<feature type="compositionally biased region" description="Polar residues" evidence="1">
    <location>
        <begin position="632"/>
        <end position="642"/>
    </location>
</feature>
<feature type="region of interest" description="Disordered" evidence="1">
    <location>
        <begin position="848"/>
        <end position="980"/>
    </location>
</feature>
<dbReference type="EMBL" id="KV454290">
    <property type="protein sequence ID" value="ODQ75928.1"/>
    <property type="molecule type" value="Genomic_DNA"/>
</dbReference>
<dbReference type="OrthoDB" id="10258692at2759"/>
<dbReference type="PANTHER" id="PTHR13992">
    <property type="entry name" value="NUCLEAR RECEPTOR CO-REPRESSOR RELATED NCOR"/>
    <property type="match status" value="1"/>
</dbReference>
<proteinExistence type="predicted"/>
<name>A0A1E3QEC2_LIPST</name>
<dbReference type="AlphaFoldDB" id="A0A1E3QEC2"/>
<dbReference type="InterPro" id="IPR001005">
    <property type="entry name" value="SANT/Myb"/>
</dbReference>
<evidence type="ECO:0000313" key="3">
    <source>
        <dbReference type="EMBL" id="ODQ75928.1"/>
    </source>
</evidence>
<feature type="compositionally biased region" description="Acidic residues" evidence="1">
    <location>
        <begin position="238"/>
        <end position="253"/>
    </location>
</feature>
<feature type="compositionally biased region" description="Low complexity" evidence="1">
    <location>
        <begin position="867"/>
        <end position="898"/>
    </location>
</feature>
<dbReference type="Gene3D" id="1.10.10.60">
    <property type="entry name" value="Homeodomain-like"/>
    <property type="match status" value="1"/>
</dbReference>
<dbReference type="SUPFAM" id="SSF46689">
    <property type="entry name" value="Homeodomain-like"/>
    <property type="match status" value="2"/>
</dbReference>